<evidence type="ECO:0000313" key="6">
    <source>
        <dbReference type="Proteomes" id="UP001210211"/>
    </source>
</evidence>
<dbReference type="SMART" id="SM00668">
    <property type="entry name" value="CTLH"/>
    <property type="match status" value="1"/>
</dbReference>
<dbReference type="PROSITE" id="PS50897">
    <property type="entry name" value="CTLH"/>
    <property type="match status" value="1"/>
</dbReference>
<dbReference type="GO" id="GO:0034657">
    <property type="term" value="C:GID complex"/>
    <property type="evidence" value="ECO:0007669"/>
    <property type="project" value="TreeGrafter"/>
</dbReference>
<keyword evidence="1" id="KW-0862">Zinc</keyword>
<dbReference type="GO" id="GO:0008270">
    <property type="term" value="F:zinc ion binding"/>
    <property type="evidence" value="ECO:0007669"/>
    <property type="project" value="UniProtKB-KW"/>
</dbReference>
<dbReference type="InterPro" id="IPR037264">
    <property type="entry name" value="TFIID_NTD2_sf"/>
</dbReference>
<dbReference type="InterPro" id="IPR006594">
    <property type="entry name" value="LisH"/>
</dbReference>
<organism evidence="5 6">
    <name type="scientific">Rhynchospora tenuis</name>
    <dbReference type="NCBI Taxonomy" id="198213"/>
    <lineage>
        <taxon>Eukaryota</taxon>
        <taxon>Viridiplantae</taxon>
        <taxon>Streptophyta</taxon>
        <taxon>Embryophyta</taxon>
        <taxon>Tracheophyta</taxon>
        <taxon>Spermatophyta</taxon>
        <taxon>Magnoliopsida</taxon>
        <taxon>Liliopsida</taxon>
        <taxon>Poales</taxon>
        <taxon>Cyperaceae</taxon>
        <taxon>Cyperoideae</taxon>
        <taxon>Rhynchosporeae</taxon>
        <taxon>Rhynchospora</taxon>
    </lineage>
</organism>
<feature type="domain" description="CTLH" evidence="4">
    <location>
        <begin position="174"/>
        <end position="232"/>
    </location>
</feature>
<feature type="domain" description="RING-type" evidence="3">
    <location>
        <begin position="356"/>
        <end position="400"/>
    </location>
</feature>
<reference evidence="5 6" key="1">
    <citation type="journal article" date="2022" name="Cell">
        <title>Repeat-based holocentromeres influence genome architecture and karyotype evolution.</title>
        <authorList>
            <person name="Hofstatter P.G."/>
            <person name="Thangavel G."/>
            <person name="Lux T."/>
            <person name="Neumann P."/>
            <person name="Vondrak T."/>
            <person name="Novak P."/>
            <person name="Zhang M."/>
            <person name="Costa L."/>
            <person name="Castellani M."/>
            <person name="Scott A."/>
            <person name="Toegelov H."/>
            <person name="Fuchs J."/>
            <person name="Mata-Sucre Y."/>
            <person name="Dias Y."/>
            <person name="Vanzela A.L.L."/>
            <person name="Huettel B."/>
            <person name="Almeida C.C.S."/>
            <person name="Simkova H."/>
            <person name="Souza G."/>
            <person name="Pedrosa-Harand A."/>
            <person name="Macas J."/>
            <person name="Mayer K.F.X."/>
            <person name="Houben A."/>
            <person name="Marques A."/>
        </authorList>
    </citation>
    <scope>NUCLEOTIDE SEQUENCE [LARGE SCALE GENOMIC DNA]</scope>
    <source>
        <strain evidence="5">RhyTen1mFocal</strain>
    </source>
</reference>
<evidence type="ECO:0008006" key="7">
    <source>
        <dbReference type="Google" id="ProtNLM"/>
    </source>
</evidence>
<proteinExistence type="predicted"/>
<sequence>MKRKRTTLDAGASSSNGSSSRKAGETHWETSILRAILERGADFHNASTSIIQELIGKIENEIKKAIEALQSSEAGPDSTSIINGLKANITNLAPKYQMESINNGTQASLDMLLMLLDCFFYSDISKAYMQNKHPNPEIVNDILANYLYRNNHFEAGDAFIREAGIPEICTLRSYYKEMHEILRALREHNAAPAIDWIHKINHGHPELVAPRLEFELYSQQYLEMLKSGANPLEAIKFMRTNLTLFDSLYQDEIKKLAGCALWTGRLDESPYADLLLSSKWDKLANDFTEKCLGLLEQPVRCHLTTVCNVGARNLPLLFSLHRIVGDQKEWESIESLPLHNETDVGERCNFHSVFVCQECRETATDVNIPLLLPCRHTLCWWSVLRLSHGGTATFRCPFCSSEVHLNLCVPLHV</sequence>
<keyword evidence="1" id="KW-0863">Zinc-finger</keyword>
<dbReference type="GO" id="GO:0005634">
    <property type="term" value="C:nucleus"/>
    <property type="evidence" value="ECO:0007669"/>
    <property type="project" value="TreeGrafter"/>
</dbReference>
<dbReference type="InterPro" id="IPR006595">
    <property type="entry name" value="CTLH_C"/>
</dbReference>
<evidence type="ECO:0000259" key="3">
    <source>
        <dbReference type="PROSITE" id="PS50089"/>
    </source>
</evidence>
<evidence type="ECO:0000313" key="5">
    <source>
        <dbReference type="EMBL" id="KAJ3698823.1"/>
    </source>
</evidence>
<evidence type="ECO:0000259" key="4">
    <source>
        <dbReference type="PROSITE" id="PS50897"/>
    </source>
</evidence>
<name>A0AAD5ZJ48_9POAL</name>
<dbReference type="Gene3D" id="3.30.40.10">
    <property type="entry name" value="Zinc/RING finger domain, C3HC4 (zinc finger)"/>
    <property type="match status" value="1"/>
</dbReference>
<gene>
    <name evidence="5" type="ORF">LUZ61_002528</name>
</gene>
<dbReference type="SUPFAM" id="SSF57850">
    <property type="entry name" value="RING/U-box"/>
    <property type="match status" value="1"/>
</dbReference>
<accession>A0AAD5ZJ48</accession>
<keyword evidence="6" id="KW-1185">Reference proteome</keyword>
<dbReference type="InterPro" id="IPR045098">
    <property type="entry name" value="Fyv10_fam"/>
</dbReference>
<dbReference type="GO" id="GO:0043161">
    <property type="term" value="P:proteasome-mediated ubiquitin-dependent protein catabolic process"/>
    <property type="evidence" value="ECO:0007669"/>
    <property type="project" value="InterPro"/>
</dbReference>
<feature type="region of interest" description="Disordered" evidence="2">
    <location>
        <begin position="1"/>
        <end position="26"/>
    </location>
</feature>
<dbReference type="PROSITE" id="PS50896">
    <property type="entry name" value="LISH"/>
    <property type="match status" value="1"/>
</dbReference>
<dbReference type="Proteomes" id="UP001210211">
    <property type="component" value="Unassembled WGS sequence"/>
</dbReference>
<evidence type="ECO:0000256" key="2">
    <source>
        <dbReference type="SAM" id="MobiDB-lite"/>
    </source>
</evidence>
<dbReference type="EMBL" id="JAMRDG010000001">
    <property type="protein sequence ID" value="KAJ3698823.1"/>
    <property type="molecule type" value="Genomic_DNA"/>
</dbReference>
<dbReference type="PANTHER" id="PTHR12170">
    <property type="entry name" value="MACROPHAGE ERYTHROBLAST ATTACHER-RELATED"/>
    <property type="match status" value="1"/>
</dbReference>
<protein>
    <recommendedName>
        <fullName evidence="7">RING-type domain-containing protein</fullName>
    </recommendedName>
</protein>
<dbReference type="InterPro" id="IPR013083">
    <property type="entry name" value="Znf_RING/FYVE/PHD"/>
</dbReference>
<dbReference type="PANTHER" id="PTHR12170:SF3">
    <property type="entry name" value="GH10162P"/>
    <property type="match status" value="1"/>
</dbReference>
<evidence type="ECO:0000256" key="1">
    <source>
        <dbReference type="PROSITE-ProRule" id="PRU00175"/>
    </source>
</evidence>
<comment type="caution">
    <text evidence="5">The sequence shown here is derived from an EMBL/GenBank/DDBJ whole genome shotgun (WGS) entry which is preliminary data.</text>
</comment>
<dbReference type="SUPFAM" id="SSF160897">
    <property type="entry name" value="Taf5 N-terminal domain-like"/>
    <property type="match status" value="1"/>
</dbReference>
<dbReference type="GO" id="GO:0005737">
    <property type="term" value="C:cytoplasm"/>
    <property type="evidence" value="ECO:0007669"/>
    <property type="project" value="TreeGrafter"/>
</dbReference>
<dbReference type="PROSITE" id="PS50089">
    <property type="entry name" value="ZF_RING_2"/>
    <property type="match status" value="1"/>
</dbReference>
<dbReference type="InterPro" id="IPR024964">
    <property type="entry name" value="CTLH/CRA"/>
</dbReference>
<dbReference type="AlphaFoldDB" id="A0AAD5ZJ48"/>
<dbReference type="InterPro" id="IPR001841">
    <property type="entry name" value="Znf_RING"/>
</dbReference>
<feature type="compositionally biased region" description="Low complexity" evidence="2">
    <location>
        <begin position="10"/>
        <end position="21"/>
    </location>
</feature>
<dbReference type="GO" id="GO:0004842">
    <property type="term" value="F:ubiquitin-protein transferase activity"/>
    <property type="evidence" value="ECO:0007669"/>
    <property type="project" value="InterPro"/>
</dbReference>
<keyword evidence="1" id="KW-0479">Metal-binding</keyword>
<dbReference type="Pfam" id="PF10607">
    <property type="entry name" value="CTLH"/>
    <property type="match status" value="1"/>
</dbReference>